<evidence type="ECO:0000313" key="1">
    <source>
        <dbReference type="EMBL" id="GAA4664409.1"/>
    </source>
</evidence>
<evidence type="ECO:0000313" key="2">
    <source>
        <dbReference type="Proteomes" id="UP001501699"/>
    </source>
</evidence>
<protein>
    <submittedName>
        <fullName evidence="1">Uncharacterized protein</fullName>
    </submittedName>
</protein>
<dbReference type="Proteomes" id="UP001501699">
    <property type="component" value="Unassembled WGS sequence"/>
</dbReference>
<accession>A0ABP8VJC1</accession>
<proteinExistence type="predicted"/>
<name>A0ABP8VJC1_9HYPH</name>
<dbReference type="RefSeq" id="WP_345119163.1">
    <property type="nucleotide sequence ID" value="NZ_BAABJA010000007.1"/>
</dbReference>
<gene>
    <name evidence="1" type="ORF">GCM10023262_11390</name>
</gene>
<comment type="caution">
    <text evidence="1">The sequence shown here is derived from an EMBL/GenBank/DDBJ whole genome shotgun (WGS) entry which is preliminary data.</text>
</comment>
<reference evidence="2" key="1">
    <citation type="journal article" date="2019" name="Int. J. Syst. Evol. Microbiol.">
        <title>The Global Catalogue of Microorganisms (GCM) 10K type strain sequencing project: providing services to taxonomists for standard genome sequencing and annotation.</title>
        <authorList>
            <consortium name="The Broad Institute Genomics Platform"/>
            <consortium name="The Broad Institute Genome Sequencing Center for Infectious Disease"/>
            <person name="Wu L."/>
            <person name="Ma J."/>
        </authorList>
    </citation>
    <scope>NUCLEOTIDE SEQUENCE [LARGE SCALE GENOMIC DNA]</scope>
    <source>
        <strain evidence="2">JCM 17714</strain>
    </source>
</reference>
<dbReference type="EMBL" id="BAABJA010000007">
    <property type="protein sequence ID" value="GAA4664409.1"/>
    <property type="molecule type" value="Genomic_DNA"/>
</dbReference>
<sequence>MNEERKPLDFSALDDFQPRKSVSSLQTINRKEIDKAAAFPSREQLDETQINIKASMVIIDRFRSMAEKERYRHGEFLEILMDTYEQRVE</sequence>
<organism evidence="1 2">
    <name type="scientific">Bartonella pachyuromydis</name>
    <dbReference type="NCBI Taxonomy" id="931097"/>
    <lineage>
        <taxon>Bacteria</taxon>
        <taxon>Pseudomonadati</taxon>
        <taxon>Pseudomonadota</taxon>
        <taxon>Alphaproteobacteria</taxon>
        <taxon>Hyphomicrobiales</taxon>
        <taxon>Bartonellaceae</taxon>
        <taxon>Bartonella</taxon>
    </lineage>
</organism>
<keyword evidence="2" id="KW-1185">Reference proteome</keyword>